<organism evidence="1 2">
    <name type="scientific">Stenomitos frigidus ULC18</name>
    <dbReference type="NCBI Taxonomy" id="2107698"/>
    <lineage>
        <taxon>Bacteria</taxon>
        <taxon>Bacillati</taxon>
        <taxon>Cyanobacteriota</taxon>
        <taxon>Cyanophyceae</taxon>
        <taxon>Leptolyngbyales</taxon>
        <taxon>Leptolyngbyaceae</taxon>
        <taxon>Stenomitos</taxon>
    </lineage>
</organism>
<evidence type="ECO:0000313" key="2">
    <source>
        <dbReference type="Proteomes" id="UP000239576"/>
    </source>
</evidence>
<proteinExistence type="predicted"/>
<keyword evidence="2" id="KW-1185">Reference proteome</keyword>
<dbReference type="AlphaFoldDB" id="A0A2T1ELU9"/>
<dbReference type="EMBL" id="PVWK01000017">
    <property type="protein sequence ID" value="PSB33722.1"/>
    <property type="molecule type" value="Genomic_DNA"/>
</dbReference>
<reference evidence="1 2" key="2">
    <citation type="submission" date="2018-03" db="EMBL/GenBank/DDBJ databases">
        <title>The ancient ancestry and fast evolution of plastids.</title>
        <authorList>
            <person name="Moore K.R."/>
            <person name="Magnabosco C."/>
            <person name="Momper L."/>
            <person name="Gold D.A."/>
            <person name="Bosak T."/>
            <person name="Fournier G.P."/>
        </authorList>
    </citation>
    <scope>NUCLEOTIDE SEQUENCE [LARGE SCALE GENOMIC DNA]</scope>
    <source>
        <strain evidence="1 2">ULC18</strain>
    </source>
</reference>
<sequence>MVMNNWTPKALQQLHHAVTQVDYHSLFAYYGYPVGFLNGGCWLIAKAIQQVAGGALHYVAAKVEPASVGDVVHTVVKLGDDAFMDGRGLHTRAQLLAQCARLQQHNPTRLSLQPLFFFPNVWERNLAVSEAIAWAITQKLVAQEEASEEPSEPWLEDEDDPPVNCFPALDGLDLASLFDQGNRPPRPVNETEGRVRHLTLLDPCPPVLDW</sequence>
<accession>A0A2T1ELU9</accession>
<gene>
    <name evidence="1" type="ORF">C7B82_04370</name>
</gene>
<comment type="caution">
    <text evidence="1">The sequence shown here is derived from an EMBL/GenBank/DDBJ whole genome shotgun (WGS) entry which is preliminary data.</text>
</comment>
<protein>
    <submittedName>
        <fullName evidence="1">Uncharacterized protein</fullName>
    </submittedName>
</protein>
<dbReference type="Proteomes" id="UP000239576">
    <property type="component" value="Unassembled WGS sequence"/>
</dbReference>
<reference evidence="2" key="1">
    <citation type="submission" date="2018-02" db="EMBL/GenBank/DDBJ databases">
        <authorList>
            <person name="Moore K."/>
            <person name="Momper L."/>
        </authorList>
    </citation>
    <scope>NUCLEOTIDE SEQUENCE [LARGE SCALE GENOMIC DNA]</scope>
    <source>
        <strain evidence="2">ULC18</strain>
    </source>
</reference>
<name>A0A2T1ELU9_9CYAN</name>
<evidence type="ECO:0000313" key="1">
    <source>
        <dbReference type="EMBL" id="PSB33722.1"/>
    </source>
</evidence>